<keyword evidence="4" id="KW-1185">Reference proteome</keyword>
<dbReference type="SUPFAM" id="SSF52540">
    <property type="entry name" value="P-loop containing nucleoside triphosphate hydrolases"/>
    <property type="match status" value="1"/>
</dbReference>
<dbReference type="Gene3D" id="3.40.50.300">
    <property type="entry name" value="P-loop containing nucleotide triphosphate hydrolases"/>
    <property type="match status" value="1"/>
</dbReference>
<dbReference type="Pfam" id="PF13175">
    <property type="entry name" value="AAA_15"/>
    <property type="match status" value="1"/>
</dbReference>
<keyword evidence="3" id="KW-0547">Nucleotide-binding</keyword>
<dbReference type="InterPro" id="IPR041685">
    <property type="entry name" value="AAA_GajA/Old/RecF-like"/>
</dbReference>
<dbReference type="EMBL" id="JABFFQ010000005">
    <property type="protein sequence ID" value="MDV4343055.1"/>
    <property type="molecule type" value="Genomic_DNA"/>
</dbReference>
<dbReference type="InterPro" id="IPR051396">
    <property type="entry name" value="Bact_Antivir_Def_Nuclease"/>
</dbReference>
<dbReference type="GO" id="GO:0005524">
    <property type="term" value="F:ATP binding"/>
    <property type="evidence" value="ECO:0007669"/>
    <property type="project" value="UniProtKB-KW"/>
</dbReference>
<evidence type="ECO:0000313" key="4">
    <source>
        <dbReference type="Proteomes" id="UP001273768"/>
    </source>
</evidence>
<evidence type="ECO:0000313" key="3">
    <source>
        <dbReference type="EMBL" id="MDV4343055.1"/>
    </source>
</evidence>
<dbReference type="Pfam" id="PF20469">
    <property type="entry name" value="OLD-like_TOPRIM"/>
    <property type="match status" value="1"/>
</dbReference>
<dbReference type="PANTHER" id="PTHR43581">
    <property type="entry name" value="ATP/GTP PHOSPHATASE"/>
    <property type="match status" value="1"/>
</dbReference>
<accession>A0ABU3Z2L2</accession>
<comment type="caution">
    <text evidence="3">The sequence shown here is derived from an EMBL/GenBank/DDBJ whole genome shotgun (WGS) entry which is preliminary data.</text>
</comment>
<protein>
    <submittedName>
        <fullName evidence="3">ATP-binding protein</fullName>
    </submittedName>
</protein>
<sequence length="639" mass="74040">MKIQSLSIRNYKCHRSIDNIPFHDFTTLIGENDCGKTAIIDFLEIMLTSKIPNKEDYFKYIDPASPSDQFREVAADEISGEIVFSVDSDEERTLASYLDEQKNLRLKKVFSPENSVSYAYIKRFSDPRFYNYTSMKASELKAFVEELGFTEEMGFEFRNQDERKAKVKEYIQEHAQDIPATLDWVEIPFKELQAILPKFIRYNVDDYSNPENFIFKVLKEAFESELYLKDENGDRVLRDASLRQVIDRVNERLDTETRQFLKHIQKYNDGIEDISIDPEIDLSSGLRQTPIKIRDRSGIYHYLNSKGYGTKKRMYLAIFEWNKEVLAGIDRGYAIRCYDEPDNNLHIEGQRGLFRTLRSIVDDTAKKNQVLLCTHSLFMIDSAPASSINLLRRGDNGSTVVGFLETAEDREVQRFIELMCRELGLSNSHIFFERCFIVFEGPSELNFLPLAYKKRYQSSMAEDGLTLVKLGGNGAAISFLELLMKNKRDLVLLLLDRDTTNVRKKKMLSDTMARSSGMDYEEYKQFIEDFFNEKIIYIGDKEFEDTFSNEVFVRVLTKVRPKNNGTPWTVDEIDELRQKEKFSYALIKSVAEECEPNYISKPELATMLGSLIEVEEIPPVVTQLFEKARNIAGIGAVRE</sequence>
<keyword evidence="3" id="KW-0067">ATP-binding</keyword>
<dbReference type="InterPro" id="IPR027417">
    <property type="entry name" value="P-loop_NTPase"/>
</dbReference>
<gene>
    <name evidence="3" type="ORF">HL657_07685</name>
</gene>
<dbReference type="InterPro" id="IPR034139">
    <property type="entry name" value="TOPRIM_OLD"/>
</dbReference>
<reference evidence="3 4" key="1">
    <citation type="submission" date="2020-05" db="EMBL/GenBank/DDBJ databases">
        <title>Isolation and characterization of methanoarchaea from a cold seep at offshore SW Taiwan.</title>
        <authorList>
            <person name="Chen Y.-W."/>
            <person name="Chen S.-C."/>
            <person name="Lai M.-C."/>
        </authorList>
    </citation>
    <scope>NUCLEOTIDE SEQUENCE [LARGE SCALE GENOMIC DNA]</scope>
    <source>
        <strain evidence="3 4">YWC-01</strain>
    </source>
</reference>
<feature type="domain" description="OLD protein-like TOPRIM" evidence="2">
    <location>
        <begin position="431"/>
        <end position="498"/>
    </location>
</feature>
<proteinExistence type="predicted"/>
<evidence type="ECO:0000259" key="1">
    <source>
        <dbReference type="Pfam" id="PF13175"/>
    </source>
</evidence>
<evidence type="ECO:0000259" key="2">
    <source>
        <dbReference type="Pfam" id="PF20469"/>
    </source>
</evidence>
<name>A0ABU3Z2L2_9EURY</name>
<dbReference type="RefSeq" id="WP_317296238.1">
    <property type="nucleotide sequence ID" value="NZ_JABFFQ010000005.1"/>
</dbReference>
<dbReference type="PANTHER" id="PTHR43581:SF4">
    <property type="entry name" value="ATP_GTP PHOSPHATASE"/>
    <property type="match status" value="1"/>
</dbReference>
<organism evidence="3 4">
    <name type="scientific">Methanoculleus nereidis</name>
    <dbReference type="NCBI Taxonomy" id="2735141"/>
    <lineage>
        <taxon>Archaea</taxon>
        <taxon>Methanobacteriati</taxon>
        <taxon>Methanobacteriota</taxon>
        <taxon>Stenosarchaea group</taxon>
        <taxon>Methanomicrobia</taxon>
        <taxon>Methanomicrobiales</taxon>
        <taxon>Methanomicrobiaceae</taxon>
        <taxon>Methanoculleus</taxon>
    </lineage>
</organism>
<dbReference type="Proteomes" id="UP001273768">
    <property type="component" value="Unassembled WGS sequence"/>
</dbReference>
<feature type="domain" description="Endonuclease GajA/Old nuclease/RecF-like AAA" evidence="1">
    <location>
        <begin position="1"/>
        <end position="380"/>
    </location>
</feature>